<comment type="caution">
    <text evidence="1">The sequence shown here is derived from an EMBL/GenBank/DDBJ whole genome shotgun (WGS) entry which is preliminary data.</text>
</comment>
<dbReference type="RefSeq" id="WP_217777541.1">
    <property type="nucleotide sequence ID" value="NZ_JAHRWL010000001.1"/>
</dbReference>
<reference evidence="1" key="1">
    <citation type="submission" date="2021-06" db="EMBL/GenBank/DDBJ databases">
        <title>Thalassococcus sp. CAU 1522 isolated from sea sand, Republic of Korea.</title>
        <authorList>
            <person name="Kim W."/>
        </authorList>
    </citation>
    <scope>NUCLEOTIDE SEQUENCE</scope>
    <source>
        <strain evidence="1">CAU 1522</strain>
    </source>
</reference>
<keyword evidence="2" id="KW-1185">Reference proteome</keyword>
<proteinExistence type="predicted"/>
<evidence type="ECO:0000313" key="1">
    <source>
        <dbReference type="EMBL" id="MBV2359746.1"/>
    </source>
</evidence>
<organism evidence="1 2">
    <name type="scientific">Thalassococcus arenae</name>
    <dbReference type="NCBI Taxonomy" id="2851652"/>
    <lineage>
        <taxon>Bacteria</taxon>
        <taxon>Pseudomonadati</taxon>
        <taxon>Pseudomonadota</taxon>
        <taxon>Alphaproteobacteria</taxon>
        <taxon>Rhodobacterales</taxon>
        <taxon>Roseobacteraceae</taxon>
        <taxon>Thalassococcus</taxon>
    </lineage>
</organism>
<sequence length="116" mass="12931">MIRPLLILVTLANAAQAEFALRDGDELIGQEALDVRLRGNILTFFDDGQSEYYVDGRYTYTYANDGGTAYGYWRIDDGGAVCIEFVNGFARCDLYVTNGARLFLLDEGGSRFPVRP</sequence>
<dbReference type="EMBL" id="JAHRWL010000001">
    <property type="protein sequence ID" value="MBV2359746.1"/>
    <property type="molecule type" value="Genomic_DNA"/>
</dbReference>
<evidence type="ECO:0008006" key="3">
    <source>
        <dbReference type="Google" id="ProtNLM"/>
    </source>
</evidence>
<name>A0ABS6N6V6_9RHOB</name>
<protein>
    <recommendedName>
        <fullName evidence="3">Nicotinic acid mononucleotide adenyltransferase</fullName>
    </recommendedName>
</protein>
<dbReference type="Proteomes" id="UP001166293">
    <property type="component" value="Unassembled WGS sequence"/>
</dbReference>
<evidence type="ECO:0000313" key="2">
    <source>
        <dbReference type="Proteomes" id="UP001166293"/>
    </source>
</evidence>
<accession>A0ABS6N6V6</accession>
<gene>
    <name evidence="1" type="ORF">KUH32_08165</name>
</gene>